<dbReference type="STRING" id="1121117.SAMN02745977_02258"/>
<evidence type="ECO:0000313" key="7">
    <source>
        <dbReference type="Proteomes" id="UP000199531"/>
    </source>
</evidence>
<dbReference type="Gene3D" id="2.40.50.100">
    <property type="match status" value="1"/>
</dbReference>
<comment type="cofactor">
    <cofactor evidence="1">
        <name>Zn(2+)</name>
        <dbReference type="ChEBI" id="CHEBI:29105"/>
    </cofactor>
</comment>
<evidence type="ECO:0000256" key="2">
    <source>
        <dbReference type="ARBA" id="ARBA00022723"/>
    </source>
</evidence>
<evidence type="ECO:0000256" key="1">
    <source>
        <dbReference type="ARBA" id="ARBA00001947"/>
    </source>
</evidence>
<evidence type="ECO:0000256" key="4">
    <source>
        <dbReference type="ARBA" id="ARBA00022833"/>
    </source>
</evidence>
<dbReference type="EMBL" id="FOCW01000009">
    <property type="protein sequence ID" value="SEN88383.1"/>
    <property type="molecule type" value="Genomic_DNA"/>
</dbReference>
<keyword evidence="7" id="KW-1185">Reference proteome</keyword>
<keyword evidence="4" id="KW-0862">Zinc</keyword>
<evidence type="ECO:0000259" key="5">
    <source>
        <dbReference type="Pfam" id="PF24827"/>
    </source>
</evidence>
<dbReference type="PANTHER" id="PTHR37326">
    <property type="entry name" value="BLL3975 PROTEIN"/>
    <property type="match status" value="1"/>
</dbReference>
<gene>
    <name evidence="6" type="ORF">SAMN02745977_02258</name>
</gene>
<feature type="domain" description="Succinylglutamate desuccinylase/Aspartoacylase catalytic" evidence="5">
    <location>
        <begin position="30"/>
        <end position="104"/>
    </location>
</feature>
<dbReference type="CDD" id="cd06850">
    <property type="entry name" value="biotinyl_domain"/>
    <property type="match status" value="1"/>
</dbReference>
<evidence type="ECO:0000256" key="3">
    <source>
        <dbReference type="ARBA" id="ARBA00022801"/>
    </source>
</evidence>
<dbReference type="Pfam" id="PF24827">
    <property type="entry name" value="AstE_AspA_cat"/>
    <property type="match status" value="1"/>
</dbReference>
<proteinExistence type="predicted"/>
<accession>A0A1H8K5Z4</accession>
<dbReference type="GO" id="GO:0046872">
    <property type="term" value="F:metal ion binding"/>
    <property type="evidence" value="ECO:0007669"/>
    <property type="project" value="UniProtKB-KW"/>
</dbReference>
<dbReference type="RefSeq" id="WP_091817997.1">
    <property type="nucleotide sequence ID" value="NZ_FOCW01000009.1"/>
</dbReference>
<name>A0A1H8K5Z4_9BURK</name>
<dbReference type="GO" id="GO:0016788">
    <property type="term" value="F:hydrolase activity, acting on ester bonds"/>
    <property type="evidence" value="ECO:0007669"/>
    <property type="project" value="InterPro"/>
</dbReference>
<dbReference type="InterPro" id="IPR055438">
    <property type="entry name" value="AstE_AspA_cat"/>
</dbReference>
<dbReference type="Gene3D" id="3.40.630.10">
    <property type="entry name" value="Zn peptidases"/>
    <property type="match status" value="1"/>
</dbReference>
<dbReference type="PANTHER" id="PTHR37326:SF1">
    <property type="entry name" value="BLL3975 PROTEIN"/>
    <property type="match status" value="1"/>
</dbReference>
<keyword evidence="3" id="KW-0378">Hydrolase</keyword>
<dbReference type="AlphaFoldDB" id="A0A1H8K5Z4"/>
<dbReference type="CDD" id="cd06250">
    <property type="entry name" value="M14_PaAOTO_like"/>
    <property type="match status" value="1"/>
</dbReference>
<organism evidence="6 7">
    <name type="scientific">Brachymonas denitrificans DSM 15123</name>
    <dbReference type="NCBI Taxonomy" id="1121117"/>
    <lineage>
        <taxon>Bacteria</taxon>
        <taxon>Pseudomonadati</taxon>
        <taxon>Pseudomonadota</taxon>
        <taxon>Betaproteobacteria</taxon>
        <taxon>Burkholderiales</taxon>
        <taxon>Comamonadaceae</taxon>
        <taxon>Brachymonas</taxon>
    </lineage>
</organism>
<reference evidence="6" key="1">
    <citation type="submission" date="2016-10" db="EMBL/GenBank/DDBJ databases">
        <authorList>
            <person name="de Groot N.N."/>
        </authorList>
    </citation>
    <scope>NUCLEOTIDE SEQUENCE [LARGE SCALE GENOMIC DNA]</scope>
    <source>
        <strain evidence="6">DSM 15123</strain>
    </source>
</reference>
<dbReference type="OrthoDB" id="527673at2"/>
<dbReference type="Proteomes" id="UP000199531">
    <property type="component" value="Unassembled WGS sequence"/>
</dbReference>
<dbReference type="SUPFAM" id="SSF53187">
    <property type="entry name" value="Zn-dependent exopeptidases"/>
    <property type="match status" value="1"/>
</dbReference>
<sequence length="377" mass="41927">MEKRTYPLRHATPGTETVVTAFCFGPHQAQRKIYIQASLHADELPGSLVAHHLFERLERLEDEGRLPSRIVLVPMCNPLGLRQNLFYGHIGRFDFATGQNYNRLRSIRLHDWALERLQQQGFVPSGDAATNVTQIRAAMQQSIDAFEPQTSVEALHAVLVGLAFDADLVLDLHCDNHAVLHLYTLPQLWQAFEPMARHLGSECQILAEDSQSDSFDESLSTPWLKLQRTWPDAAIPLACHSATVELRGERDLSHAWAQQDADALLQYLHQLGDVQLPSDAVREAPELARPPHPLQGMQYVNAPMPGIVVYHVQAGDWVQRGQPLADVVDPVSQEQITVHSPIDGVVFATSGQRFVHPENKLMSISGAEDIGNASLSP</sequence>
<evidence type="ECO:0000313" key="6">
    <source>
        <dbReference type="EMBL" id="SEN88383.1"/>
    </source>
</evidence>
<keyword evidence="2" id="KW-0479">Metal-binding</keyword>
<dbReference type="InterPro" id="IPR053138">
    <property type="entry name" value="N-alpha-Ac-DABA_deacetylase"/>
</dbReference>
<protein>
    <recommendedName>
        <fullName evidence="5">Succinylglutamate desuccinylase/Aspartoacylase catalytic domain-containing protein</fullName>
    </recommendedName>
</protein>